<dbReference type="STRING" id="416943.SAMN05445871_2330"/>
<sequence>MTRDLNDTLVFLRVVQSGSFTAAAIALQIPKTTISRRVRELEARLGSRLLHRTTRKLRLTEAGTAYFEHCRSICKQLDDAENAVQRIRGTPAGWLRVTLPYSFGVTWIAPLLAGFCSRYPDVQLDILATHVPLDLFDDEVDVALRLGVLPDSSLVARRLGTFSTSVYASPAYVERHGSPAAPNELRLHPTLALHQARSDSGYTWPLRKLGRKATHYSLEPVIVASDPALILDAARAGKGLLLAMDASVAPEVEAGGLLRVLPEWIGPPQDLNALFPRERVPSLKLQAFLNYLKTQLRFGDMA</sequence>
<dbReference type="RefSeq" id="WP_090544968.1">
    <property type="nucleotide sequence ID" value="NZ_FNSR01000001.1"/>
</dbReference>
<evidence type="ECO:0000256" key="3">
    <source>
        <dbReference type="ARBA" id="ARBA00023125"/>
    </source>
</evidence>
<comment type="similarity">
    <text evidence="1">Belongs to the LysR transcriptional regulatory family.</text>
</comment>
<keyword evidence="4" id="KW-0804">Transcription</keyword>
<keyword evidence="3 6" id="KW-0238">DNA-binding</keyword>
<evidence type="ECO:0000256" key="4">
    <source>
        <dbReference type="ARBA" id="ARBA00023163"/>
    </source>
</evidence>
<keyword evidence="7" id="KW-1185">Reference proteome</keyword>
<dbReference type="CDD" id="cd08422">
    <property type="entry name" value="PBP2_CrgA_like"/>
    <property type="match status" value="1"/>
</dbReference>
<protein>
    <submittedName>
        <fullName evidence="6">DNA-binding transcriptional regulator, LysR family</fullName>
    </submittedName>
</protein>
<name>A0A1H7U4B3_9BURK</name>
<evidence type="ECO:0000256" key="1">
    <source>
        <dbReference type="ARBA" id="ARBA00009437"/>
    </source>
</evidence>
<dbReference type="Gene3D" id="1.10.10.10">
    <property type="entry name" value="Winged helix-like DNA-binding domain superfamily/Winged helix DNA-binding domain"/>
    <property type="match status" value="1"/>
</dbReference>
<dbReference type="Gene3D" id="3.40.190.290">
    <property type="match status" value="1"/>
</dbReference>
<accession>A0A1H7U4B3</accession>
<evidence type="ECO:0000313" key="7">
    <source>
        <dbReference type="Proteomes" id="UP000199120"/>
    </source>
</evidence>
<dbReference type="AlphaFoldDB" id="A0A1H7U4B3"/>
<dbReference type="GO" id="GO:0043565">
    <property type="term" value="F:sequence-specific DNA binding"/>
    <property type="evidence" value="ECO:0007669"/>
    <property type="project" value="TreeGrafter"/>
</dbReference>
<gene>
    <name evidence="6" type="ORF">SAMN05192542_117120</name>
</gene>
<dbReference type="SUPFAM" id="SSF46785">
    <property type="entry name" value="Winged helix' DNA-binding domain"/>
    <property type="match status" value="1"/>
</dbReference>
<dbReference type="GO" id="GO:0006351">
    <property type="term" value="P:DNA-templated transcription"/>
    <property type="evidence" value="ECO:0007669"/>
    <property type="project" value="TreeGrafter"/>
</dbReference>
<dbReference type="PROSITE" id="PS50931">
    <property type="entry name" value="HTH_LYSR"/>
    <property type="match status" value="1"/>
</dbReference>
<dbReference type="PANTHER" id="PTHR30537:SF68">
    <property type="entry name" value="TRANSCRIPTIONAL REGULATOR-RELATED"/>
    <property type="match status" value="1"/>
</dbReference>
<dbReference type="InterPro" id="IPR058163">
    <property type="entry name" value="LysR-type_TF_proteobact-type"/>
</dbReference>
<dbReference type="GO" id="GO:0003700">
    <property type="term" value="F:DNA-binding transcription factor activity"/>
    <property type="evidence" value="ECO:0007669"/>
    <property type="project" value="InterPro"/>
</dbReference>
<evidence type="ECO:0000259" key="5">
    <source>
        <dbReference type="PROSITE" id="PS50931"/>
    </source>
</evidence>
<feature type="domain" description="HTH lysR-type" evidence="5">
    <location>
        <begin position="1"/>
        <end position="60"/>
    </location>
</feature>
<proteinExistence type="inferred from homology"/>
<dbReference type="Proteomes" id="UP000199120">
    <property type="component" value="Unassembled WGS sequence"/>
</dbReference>
<organism evidence="6 7">
    <name type="scientific">Paraburkholderia caballeronis</name>
    <dbReference type="NCBI Taxonomy" id="416943"/>
    <lineage>
        <taxon>Bacteria</taxon>
        <taxon>Pseudomonadati</taxon>
        <taxon>Pseudomonadota</taxon>
        <taxon>Betaproteobacteria</taxon>
        <taxon>Burkholderiales</taxon>
        <taxon>Burkholderiaceae</taxon>
        <taxon>Paraburkholderia</taxon>
    </lineage>
</organism>
<dbReference type="InterPro" id="IPR000847">
    <property type="entry name" value="LysR_HTH_N"/>
</dbReference>
<dbReference type="FunFam" id="1.10.10.10:FF:000001">
    <property type="entry name" value="LysR family transcriptional regulator"/>
    <property type="match status" value="1"/>
</dbReference>
<dbReference type="Pfam" id="PF00126">
    <property type="entry name" value="HTH_1"/>
    <property type="match status" value="1"/>
</dbReference>
<dbReference type="Pfam" id="PF03466">
    <property type="entry name" value="LysR_substrate"/>
    <property type="match status" value="1"/>
</dbReference>
<dbReference type="InterPro" id="IPR036388">
    <property type="entry name" value="WH-like_DNA-bd_sf"/>
</dbReference>
<evidence type="ECO:0000256" key="2">
    <source>
        <dbReference type="ARBA" id="ARBA00023015"/>
    </source>
</evidence>
<dbReference type="PANTHER" id="PTHR30537">
    <property type="entry name" value="HTH-TYPE TRANSCRIPTIONAL REGULATOR"/>
    <property type="match status" value="1"/>
</dbReference>
<dbReference type="SUPFAM" id="SSF53850">
    <property type="entry name" value="Periplasmic binding protein-like II"/>
    <property type="match status" value="1"/>
</dbReference>
<dbReference type="InterPro" id="IPR036390">
    <property type="entry name" value="WH_DNA-bd_sf"/>
</dbReference>
<dbReference type="InterPro" id="IPR005119">
    <property type="entry name" value="LysR_subst-bd"/>
</dbReference>
<reference evidence="7" key="1">
    <citation type="submission" date="2016-10" db="EMBL/GenBank/DDBJ databases">
        <authorList>
            <person name="Varghese N."/>
            <person name="Submissions S."/>
        </authorList>
    </citation>
    <scope>NUCLEOTIDE SEQUENCE [LARGE SCALE GENOMIC DNA]</scope>
    <source>
        <strain evidence="7">LMG 26416</strain>
    </source>
</reference>
<dbReference type="OrthoDB" id="116299at2"/>
<dbReference type="EMBL" id="FOAJ01000017">
    <property type="protein sequence ID" value="SEL91518.1"/>
    <property type="molecule type" value="Genomic_DNA"/>
</dbReference>
<evidence type="ECO:0000313" key="6">
    <source>
        <dbReference type="EMBL" id="SEL91518.1"/>
    </source>
</evidence>
<keyword evidence="2" id="KW-0805">Transcription regulation</keyword>